<feature type="region of interest" description="Disordered" evidence="1">
    <location>
        <begin position="103"/>
        <end position="124"/>
    </location>
</feature>
<feature type="region of interest" description="Disordered" evidence="1">
    <location>
        <begin position="1"/>
        <end position="22"/>
    </location>
</feature>
<evidence type="ECO:0000313" key="3">
    <source>
        <dbReference type="EMBL" id="CAD7230814.1"/>
    </source>
</evidence>
<feature type="compositionally biased region" description="Basic and acidic residues" evidence="1">
    <location>
        <begin position="364"/>
        <end position="386"/>
    </location>
</feature>
<feature type="compositionally biased region" description="Polar residues" evidence="1">
    <location>
        <begin position="1"/>
        <end position="15"/>
    </location>
</feature>
<organism evidence="3">
    <name type="scientific">Cyprideis torosa</name>
    <dbReference type="NCBI Taxonomy" id="163714"/>
    <lineage>
        <taxon>Eukaryota</taxon>
        <taxon>Metazoa</taxon>
        <taxon>Ecdysozoa</taxon>
        <taxon>Arthropoda</taxon>
        <taxon>Crustacea</taxon>
        <taxon>Oligostraca</taxon>
        <taxon>Ostracoda</taxon>
        <taxon>Podocopa</taxon>
        <taxon>Podocopida</taxon>
        <taxon>Cytherocopina</taxon>
        <taxon>Cytheroidea</taxon>
        <taxon>Cytherideidae</taxon>
        <taxon>Cyprideis</taxon>
    </lineage>
</organism>
<feature type="region of interest" description="Disordered" evidence="1">
    <location>
        <begin position="303"/>
        <end position="347"/>
    </location>
</feature>
<evidence type="ECO:0000256" key="1">
    <source>
        <dbReference type="SAM" id="MobiDB-lite"/>
    </source>
</evidence>
<protein>
    <submittedName>
        <fullName evidence="3">Uncharacterized protein</fullName>
    </submittedName>
</protein>
<feature type="transmembrane region" description="Helical" evidence="2">
    <location>
        <begin position="801"/>
        <end position="825"/>
    </location>
</feature>
<keyword evidence="2" id="KW-0472">Membrane</keyword>
<feature type="compositionally biased region" description="Basic and acidic residues" evidence="1">
    <location>
        <begin position="442"/>
        <end position="453"/>
    </location>
</feature>
<accession>A0A7R8WFR5</accession>
<feature type="region of interest" description="Disordered" evidence="1">
    <location>
        <begin position="364"/>
        <end position="455"/>
    </location>
</feature>
<feature type="compositionally biased region" description="Basic and acidic residues" evidence="1">
    <location>
        <begin position="414"/>
        <end position="435"/>
    </location>
</feature>
<feature type="compositionally biased region" description="Basic and acidic residues" evidence="1">
    <location>
        <begin position="334"/>
        <end position="344"/>
    </location>
</feature>
<reference evidence="3" key="1">
    <citation type="submission" date="2020-11" db="EMBL/GenBank/DDBJ databases">
        <authorList>
            <person name="Tran Van P."/>
        </authorList>
    </citation>
    <scope>NUCLEOTIDE SEQUENCE</scope>
</reference>
<evidence type="ECO:0000256" key="2">
    <source>
        <dbReference type="SAM" id="Phobius"/>
    </source>
</evidence>
<feature type="compositionally biased region" description="Basic and acidic residues" evidence="1">
    <location>
        <begin position="312"/>
        <end position="324"/>
    </location>
</feature>
<keyword evidence="2" id="KW-1133">Transmembrane helix</keyword>
<gene>
    <name evidence="3" type="ORF">CTOB1V02_LOCUS8670</name>
</gene>
<feature type="compositionally biased region" description="Basic and acidic residues" evidence="1">
    <location>
        <begin position="395"/>
        <end position="406"/>
    </location>
</feature>
<name>A0A7R8WFR5_9CRUS</name>
<keyword evidence="2" id="KW-0812">Transmembrane</keyword>
<dbReference type="EMBL" id="OB662984">
    <property type="protein sequence ID" value="CAD7230814.1"/>
    <property type="molecule type" value="Genomic_DNA"/>
</dbReference>
<sequence>MTDASQTQGPSTGGANSPIDVTQLAGVSTPVLIDRTRSLTEEIRAAVEADSAEEVKELLPTLVSELRSLTLEIGERDQGREPERGAGIGNQVFVRGPRFSVKDLTDFADPGPRESSDQARNLQTQTGWGASELVGVLRMRVSGVLGQTAIAQATTPEEVYECLKRNFGGTKESGQRLLSKLFQLRQEPGEKAFSFANRIRGLATSAYAGEPGIDQGLVTNVCAQVFIAGLSDFSVRQHVASCQTLENALTIAESQEAIRPVVDQFARTSGRPVIPRLPPRPIMLVNMEGRCYRCLEAGHYASKQRNSPMQTTDERTTEDSETKRNQVTASKGGALEEKKATDQTRDEDDFPLITKLIDKHPDLGRRKLTDATGRRLTQNDRGKNQREPPLPTTASKEEHMNTDRADQVGQQHAPTKEEVRGGGDAETMTHLDRTDVQQSGESEIHGRSGEKGKKNNLRITRGRVLLTKELILPPRQVTHVRSRVKRQRMQPDVLFDHESQTLKEGPGEADDGSNNERGSEEVAVPVLFLGEGRLRGGAMSGDSISLLTPDDHIVVRIGNPTEKDVVLKEGTALGRVEDFDDPLEMLYLVLGIIVIAWGGSPLVSALHWDGPGPLSGGFGKPVFKTKDGVVTLTQVKIGWKTGEELDEQYYVSDFASEVIQFSACRITGACPRSCSEKSEDGVFRLIPPRSAIKREVGCETAARPSLCGGGDEEACIVTERNIIPGQDKWGVYMVGPRRDCILEVDQALTPSALTTRFHIPLRKTLGEVRKKGWALSSRDKIPKTDKEDPAAVVWKTNETGYMLYLVLGIIVIAWGGSPLVSAFHWDGPGPLSGGFGKPVFKTKDGVVTLTQVKIGWKTGEELDEQCSGVECGITGRLEGEIQPCSRLTKTSRECRFQVDANIIINGAMTSCYSVFDRDTEETVQLSFELKEVTCKRTLHLQYHISDYVSEVIQFSACRITGACPRSCSEKSEDGVFRLIPPRSAIKREVGCETAARPSLCGGGDEEACIVTERNIIPGQDKWGVYTVGPRRDCILEVDQALNPSAVTTRFHIPLRKTLGEVRKKGWVLSSRDKIPKTDKEDPAAVVCKTNETGYVISNPAERLNPRRTGVGAIQLRTDGGILAFHPDAISDVGDGILSLATQLEESSATLIDRARFVVTSDKEVTEIVPVYRDITIKVSHEARNEEFQGKPACVTGKVLRTQRWTKKIVVFLRLRTLCGGQRANISSRTLKTALQTLWIKKGNLTYAIFADELQETDHILLCTNSREEDALEELHDAGHDHCTKLWGPPHHVIFLRINDGQPGGLNRRREDAVTPERCQERGGDSHALASIAVGYRANDGRDTA</sequence>
<feature type="compositionally biased region" description="Basic and acidic residues" evidence="1">
    <location>
        <begin position="103"/>
        <end position="117"/>
    </location>
</feature>
<feature type="region of interest" description="Disordered" evidence="1">
    <location>
        <begin position="497"/>
        <end position="518"/>
    </location>
</feature>
<feature type="transmembrane region" description="Helical" evidence="2">
    <location>
        <begin position="585"/>
        <end position="606"/>
    </location>
</feature>
<proteinExistence type="predicted"/>